<evidence type="ECO:0000313" key="1">
    <source>
        <dbReference type="Ensembl" id="ENSOABP00000045774.1"/>
    </source>
</evidence>
<dbReference type="Proteomes" id="UP000472276">
    <property type="component" value="Unassembled WGS sequence"/>
</dbReference>
<dbReference type="AlphaFoldDB" id="A0A668V4M2"/>
<keyword evidence="2" id="KW-1185">Reference proteome</keyword>
<dbReference type="Ensembl" id="ENSOABT00000046975.2">
    <property type="protein sequence ID" value="ENSOABP00000045774.1"/>
    <property type="gene ID" value="ENSOABG00000020540.2"/>
</dbReference>
<proteinExistence type="predicted"/>
<reference evidence="1" key="2">
    <citation type="submission" date="2025-09" db="UniProtKB">
        <authorList>
            <consortium name="Ensembl"/>
        </authorList>
    </citation>
    <scope>IDENTIFICATION</scope>
</reference>
<name>A0A668V4M2_OREAU</name>
<sequence length="150" mass="16560">IRFARRSPHMGQHRTTSVSATGLVLAHVWATSGKPDLGHQRAVVLCGMWAMCKHIVWARSGPYQFCYVGKDWLLSNSLILNDKKTEIVIFDSHTPRAHLTGVLGPFADYLSDSASNLEVTMPSLQSHLTSGITSLILFTRLTLSRPSSLD</sequence>
<protein>
    <submittedName>
        <fullName evidence="1">Uncharacterized protein</fullName>
    </submittedName>
</protein>
<reference evidence="1" key="1">
    <citation type="submission" date="2025-08" db="UniProtKB">
        <authorList>
            <consortium name="Ensembl"/>
        </authorList>
    </citation>
    <scope>IDENTIFICATION</scope>
</reference>
<accession>A0A668V4M2</accession>
<organism evidence="1 2">
    <name type="scientific">Oreochromis aureus</name>
    <name type="common">Israeli tilapia</name>
    <name type="synonym">Chromis aureus</name>
    <dbReference type="NCBI Taxonomy" id="47969"/>
    <lineage>
        <taxon>Eukaryota</taxon>
        <taxon>Metazoa</taxon>
        <taxon>Chordata</taxon>
        <taxon>Craniata</taxon>
        <taxon>Vertebrata</taxon>
        <taxon>Euteleostomi</taxon>
        <taxon>Actinopterygii</taxon>
        <taxon>Neopterygii</taxon>
        <taxon>Teleostei</taxon>
        <taxon>Neoteleostei</taxon>
        <taxon>Acanthomorphata</taxon>
        <taxon>Ovalentaria</taxon>
        <taxon>Cichlomorphae</taxon>
        <taxon>Cichliformes</taxon>
        <taxon>Cichlidae</taxon>
        <taxon>African cichlids</taxon>
        <taxon>Pseudocrenilabrinae</taxon>
        <taxon>Oreochromini</taxon>
        <taxon>Oreochromis</taxon>
    </lineage>
</organism>
<evidence type="ECO:0000313" key="2">
    <source>
        <dbReference type="Proteomes" id="UP000472276"/>
    </source>
</evidence>